<dbReference type="OrthoDB" id="8196507at2759"/>
<proteinExistence type="predicted"/>
<evidence type="ECO:0000256" key="1">
    <source>
        <dbReference type="SAM" id="MobiDB-lite"/>
    </source>
</evidence>
<evidence type="ECO:0000313" key="4">
    <source>
        <dbReference type="RefSeq" id="XP_034244499.1"/>
    </source>
</evidence>
<dbReference type="KEGG" id="tpal:117647094"/>
<dbReference type="Gene3D" id="3.30.160.20">
    <property type="match status" value="2"/>
</dbReference>
<dbReference type="Pfam" id="PF00035">
    <property type="entry name" value="dsrm"/>
    <property type="match status" value="1"/>
</dbReference>
<feature type="region of interest" description="Disordered" evidence="1">
    <location>
        <begin position="317"/>
        <end position="346"/>
    </location>
</feature>
<dbReference type="GO" id="GO:0031053">
    <property type="term" value="P:primary miRNA processing"/>
    <property type="evidence" value="ECO:0007669"/>
    <property type="project" value="InterPro"/>
</dbReference>
<dbReference type="InterPro" id="IPR014720">
    <property type="entry name" value="dsRBD_dom"/>
</dbReference>
<evidence type="ECO:0000259" key="2">
    <source>
        <dbReference type="Pfam" id="PF00035"/>
    </source>
</evidence>
<feature type="region of interest" description="Disordered" evidence="1">
    <location>
        <begin position="239"/>
        <end position="300"/>
    </location>
</feature>
<keyword evidence="3" id="KW-1185">Reference proteome</keyword>
<reference evidence="4" key="1">
    <citation type="submission" date="2025-08" db="UniProtKB">
        <authorList>
            <consortium name="RefSeq"/>
        </authorList>
    </citation>
    <scope>IDENTIFICATION</scope>
    <source>
        <tissue evidence="4">Total insect</tissue>
    </source>
</reference>
<dbReference type="Proteomes" id="UP000515158">
    <property type="component" value="Unplaced"/>
</dbReference>
<dbReference type="PANTHER" id="PTHR13482">
    <property type="entry name" value="MICRORNA PROCESSOR COMPLEX SUBUNIT DGCR8"/>
    <property type="match status" value="1"/>
</dbReference>
<dbReference type="GO" id="GO:0020037">
    <property type="term" value="F:heme binding"/>
    <property type="evidence" value="ECO:0007669"/>
    <property type="project" value="InterPro"/>
</dbReference>
<dbReference type="RefSeq" id="XP_034244499.1">
    <property type="nucleotide sequence ID" value="XM_034388608.1"/>
</dbReference>
<accession>A0A6P8ZPQ2</accession>
<feature type="compositionally biased region" description="Acidic residues" evidence="1">
    <location>
        <begin position="318"/>
        <end position="334"/>
    </location>
</feature>
<dbReference type="GO" id="GO:0070878">
    <property type="term" value="F:primary miRNA binding"/>
    <property type="evidence" value="ECO:0007669"/>
    <property type="project" value="TreeGrafter"/>
</dbReference>
<dbReference type="AlphaFoldDB" id="A0A6P8ZPQ2"/>
<dbReference type="GeneID" id="117647094"/>
<dbReference type="GO" id="GO:0003725">
    <property type="term" value="F:double-stranded RNA binding"/>
    <property type="evidence" value="ECO:0007669"/>
    <property type="project" value="TreeGrafter"/>
</dbReference>
<dbReference type="GO" id="GO:0042802">
    <property type="term" value="F:identical protein binding"/>
    <property type="evidence" value="ECO:0007669"/>
    <property type="project" value="InterPro"/>
</dbReference>
<name>A0A6P8ZPQ2_THRPL</name>
<feature type="domain" description="DRBM" evidence="2">
    <location>
        <begin position="33"/>
        <end position="87"/>
    </location>
</feature>
<dbReference type="SUPFAM" id="SSF54768">
    <property type="entry name" value="dsRNA-binding domain-like"/>
    <property type="match status" value="1"/>
</dbReference>
<organism evidence="4">
    <name type="scientific">Thrips palmi</name>
    <name type="common">Melon thrips</name>
    <dbReference type="NCBI Taxonomy" id="161013"/>
    <lineage>
        <taxon>Eukaryota</taxon>
        <taxon>Metazoa</taxon>
        <taxon>Ecdysozoa</taxon>
        <taxon>Arthropoda</taxon>
        <taxon>Hexapoda</taxon>
        <taxon>Insecta</taxon>
        <taxon>Pterygota</taxon>
        <taxon>Neoptera</taxon>
        <taxon>Paraneoptera</taxon>
        <taxon>Thysanoptera</taxon>
        <taxon>Terebrantia</taxon>
        <taxon>Thripoidea</taxon>
        <taxon>Thripidae</taxon>
        <taxon>Thrips</taxon>
    </lineage>
</organism>
<feature type="compositionally biased region" description="Basic and acidic residues" evidence="1">
    <location>
        <begin position="335"/>
        <end position="346"/>
    </location>
</feature>
<sequence length="523" mass="56927">MAEHADDAVRPPATRATSMLNGTGPNGHSYVLAINEYCQRHFRADVRYVFARCDPDYSATAVLDGLTYATRKDPNKHVAKILAAKSTAEVLLPEMRDLAEDECLPDAYKLAVFDNVDLADERIPEITMPYDAVKPYKILLKCLARNFGYREADIQFTTHRPANQYCPARLALKVGSYSVTVPMTRFAKQEAAQTILMNVHPHLESWGSLIRMYIVNTARDFEDMTMLAGIQNVAMQPLDADIDDGLPPGEDKGEPRAAFRGGGVAGGVPADDSEDSDSEDDEDDDDEDDGDEDDEYDEEEHCCCREQCVLQVVHLSDSDEGEDLSDEEDDEDGEDGAKAEPERDANFNLCEERARCGGADRVDRPFFGRLSFGDLPAIGEDFEAGSLDPHRASAARTVTSSCATRPQLPAAAAEGAVAAPSEDAVEAADATGRGAVATQPRRRRGPCTAWFGGVEATERGAVQAAPLLWCDMPSSFADIFKDWPHRRNGAQGQQDEARDTGAVYSALFGLKIDAGKGESENGN</sequence>
<protein>
    <submittedName>
        <fullName evidence="4">Uncharacterized protein LOC117647094 isoform X1</fullName>
    </submittedName>
</protein>
<feature type="region of interest" description="Disordered" evidence="1">
    <location>
        <begin position="1"/>
        <end position="21"/>
    </location>
</feature>
<feature type="compositionally biased region" description="Acidic residues" evidence="1">
    <location>
        <begin position="271"/>
        <end position="300"/>
    </location>
</feature>
<dbReference type="InterPro" id="IPR040375">
    <property type="entry name" value="DGCR8"/>
</dbReference>
<evidence type="ECO:0000313" key="3">
    <source>
        <dbReference type="Proteomes" id="UP000515158"/>
    </source>
</evidence>
<gene>
    <name evidence="4" type="primary">LOC117647094</name>
</gene>
<dbReference type="InParanoid" id="A0A6P8ZPQ2"/>
<dbReference type="PANTHER" id="PTHR13482:SF3">
    <property type="entry name" value="MICROPROCESSOR COMPLEX SUBUNIT DGCR8"/>
    <property type="match status" value="1"/>
</dbReference>
<dbReference type="GO" id="GO:0070877">
    <property type="term" value="C:microprocessor complex"/>
    <property type="evidence" value="ECO:0007669"/>
    <property type="project" value="InterPro"/>
</dbReference>